<evidence type="ECO:0000313" key="10">
    <source>
        <dbReference type="EMBL" id="SHH82855.1"/>
    </source>
</evidence>
<feature type="transmembrane region" description="Helical" evidence="7">
    <location>
        <begin position="241"/>
        <end position="265"/>
    </location>
</feature>
<comment type="similarity">
    <text evidence="6">Belongs to the ABC-4 integral membrane protein family.</text>
</comment>
<dbReference type="Pfam" id="PF12704">
    <property type="entry name" value="MacB_PCD"/>
    <property type="match status" value="1"/>
</dbReference>
<feature type="transmembrane region" description="Helical" evidence="7">
    <location>
        <begin position="414"/>
        <end position="434"/>
    </location>
</feature>
<protein>
    <submittedName>
        <fullName evidence="10">Putative ABC transport system permease protein</fullName>
    </submittedName>
</protein>
<dbReference type="PANTHER" id="PTHR30572">
    <property type="entry name" value="MEMBRANE COMPONENT OF TRANSPORTER-RELATED"/>
    <property type="match status" value="1"/>
</dbReference>
<sequence>MKKYSDITVKYLKNQKKRTILTIIGIILSVALISSIPTMFYSMQKSEIKMVKRTVGDFHFAYSNVEYDLLNRLKNNPKVEDISVQVDVIKITFNGKYKLTITELNKKGFEMLPIHIKQGRLPQNNSEILIEKWALEKMDNKPGINDKVVFDVNGENKQYTVVGILENRINSQYFGETRGFTLLEKIPRDKKMNIYLKLKSKISIKNNIEEFEKMKGKGKFATNERLLRLLLQSSDSKGNKAIFIICGILIGLVIISTVAVIYNAFHISVLERIKQFGLLRSIGATPRQIRKIVFKEATLLSVIGVPIGIVSGIFGLKLVLFIVSRGGGILIKANEVEVSPYIIIGSILLGFISVYLSAFLPANTASKISPLDALNNRGSIKKEKIKKKKGIIYRFLNIEFAMAYKNIKRNRKRFRITVFSIMISVILFIVFSTFTDMINKIIDDGNEILNMDYQILKVSSQKENYMFTEEDYNWLKSINGVNKVYREYNTFYGSALIPTDKVSDLYKEVSKPNIIEHDNEKFNIIKVSINVYDSGKLDRSKDYIKYGLIDEDKLNAENGVILVVNNRLYSRELKKSITLDIANFKEGDNILIDINNPNQQKTYPKDGISLKVMAVLERVPFGNEYAQNGVKMITTKEVAEKIISKIDKEKYKENFKREFSGIYIRGFFIQLYENANRDVVTNKLRQLEQEDSTNRVIDVKADIKEQKRAMMQMKVFLYGFIVVIALIGSLNIINTVSTNMILRKREFSILKAIGMDMSQIKKMVVAEGVLYGLLGSIYGVIIGLPLSYLLYNQINGISIFPWTMPWNHIIIAITGAISIGLLSIIIPLKRIKNDNIIECIRIEE</sequence>
<reference evidence="11" key="1">
    <citation type="submission" date="2016-11" db="EMBL/GenBank/DDBJ databases">
        <authorList>
            <person name="Varghese N."/>
            <person name="Submissions S."/>
        </authorList>
    </citation>
    <scope>NUCLEOTIDE SEQUENCE [LARGE SCALE GENOMIC DNA]</scope>
    <source>
        <strain evidence="11">DSM 13643</strain>
    </source>
</reference>
<keyword evidence="2" id="KW-1003">Cell membrane</keyword>
<evidence type="ECO:0000259" key="9">
    <source>
        <dbReference type="Pfam" id="PF12704"/>
    </source>
</evidence>
<proteinExistence type="inferred from homology"/>
<dbReference type="PANTHER" id="PTHR30572:SF4">
    <property type="entry name" value="ABC TRANSPORTER PERMEASE YTRF"/>
    <property type="match status" value="1"/>
</dbReference>
<dbReference type="EMBL" id="FQXO01000089">
    <property type="protein sequence ID" value="SHH82855.1"/>
    <property type="molecule type" value="Genomic_DNA"/>
</dbReference>
<feature type="transmembrane region" description="Helical" evidence="7">
    <location>
        <begin position="20"/>
        <end position="43"/>
    </location>
</feature>
<organism evidence="10 11">
    <name type="scientific">Caloranaerobacter azorensis DSM 13643</name>
    <dbReference type="NCBI Taxonomy" id="1121264"/>
    <lineage>
        <taxon>Bacteria</taxon>
        <taxon>Bacillati</taxon>
        <taxon>Bacillota</taxon>
        <taxon>Tissierellia</taxon>
        <taxon>Tissierellales</taxon>
        <taxon>Thermohalobacteraceae</taxon>
        <taxon>Caloranaerobacter</taxon>
    </lineage>
</organism>
<dbReference type="Proteomes" id="UP000183967">
    <property type="component" value="Unassembled WGS sequence"/>
</dbReference>
<feature type="transmembrane region" description="Helical" evidence="7">
    <location>
        <begin position="341"/>
        <end position="360"/>
    </location>
</feature>
<feature type="domain" description="MacB-like periplasmic core" evidence="9">
    <location>
        <begin position="19"/>
        <end position="209"/>
    </location>
</feature>
<dbReference type="GO" id="GO:0022857">
    <property type="term" value="F:transmembrane transporter activity"/>
    <property type="evidence" value="ECO:0007669"/>
    <property type="project" value="TreeGrafter"/>
</dbReference>
<evidence type="ECO:0000259" key="8">
    <source>
        <dbReference type="Pfam" id="PF02687"/>
    </source>
</evidence>
<dbReference type="RefSeq" id="WP_073197768.1">
    <property type="nucleotide sequence ID" value="NZ_FQXO01000089.1"/>
</dbReference>
<feature type="transmembrane region" description="Helical" evidence="7">
    <location>
        <begin position="763"/>
        <end position="786"/>
    </location>
</feature>
<feature type="transmembrane region" description="Helical" evidence="7">
    <location>
        <begin position="806"/>
        <end position="828"/>
    </location>
</feature>
<evidence type="ECO:0000256" key="3">
    <source>
        <dbReference type="ARBA" id="ARBA00022692"/>
    </source>
</evidence>
<dbReference type="OrthoDB" id="9793166at2"/>
<keyword evidence="3 7" id="KW-0812">Transmembrane</keyword>
<evidence type="ECO:0000313" key="11">
    <source>
        <dbReference type="Proteomes" id="UP000183967"/>
    </source>
</evidence>
<evidence type="ECO:0000256" key="4">
    <source>
        <dbReference type="ARBA" id="ARBA00022989"/>
    </source>
</evidence>
<dbReference type="GO" id="GO:0005886">
    <property type="term" value="C:plasma membrane"/>
    <property type="evidence" value="ECO:0007669"/>
    <property type="project" value="UniProtKB-SubCell"/>
</dbReference>
<dbReference type="Pfam" id="PF02687">
    <property type="entry name" value="FtsX"/>
    <property type="match status" value="2"/>
</dbReference>
<feature type="transmembrane region" description="Helical" evidence="7">
    <location>
        <begin position="715"/>
        <end position="742"/>
    </location>
</feature>
<comment type="subcellular location">
    <subcellularLocation>
        <location evidence="1">Cell membrane</location>
        <topology evidence="1">Multi-pass membrane protein</topology>
    </subcellularLocation>
</comment>
<evidence type="ECO:0000256" key="5">
    <source>
        <dbReference type="ARBA" id="ARBA00023136"/>
    </source>
</evidence>
<keyword evidence="11" id="KW-1185">Reference proteome</keyword>
<feature type="domain" description="ABC3 transporter permease C-terminal" evidence="8">
    <location>
        <begin position="248"/>
        <end position="370"/>
    </location>
</feature>
<keyword evidence="4 7" id="KW-1133">Transmembrane helix</keyword>
<dbReference type="InterPro" id="IPR050250">
    <property type="entry name" value="Macrolide_Exporter_MacB"/>
</dbReference>
<dbReference type="AlphaFoldDB" id="A0A1M5W5W1"/>
<feature type="domain" description="ABC3 transporter permease C-terminal" evidence="8">
    <location>
        <begin position="720"/>
        <end position="835"/>
    </location>
</feature>
<feature type="transmembrane region" description="Helical" evidence="7">
    <location>
        <begin position="297"/>
        <end position="321"/>
    </location>
</feature>
<evidence type="ECO:0000256" key="2">
    <source>
        <dbReference type="ARBA" id="ARBA00022475"/>
    </source>
</evidence>
<dbReference type="InterPro" id="IPR003838">
    <property type="entry name" value="ABC3_permease_C"/>
</dbReference>
<accession>A0A1M5W5W1</accession>
<keyword evidence="5 7" id="KW-0472">Membrane</keyword>
<evidence type="ECO:0000256" key="7">
    <source>
        <dbReference type="SAM" id="Phobius"/>
    </source>
</evidence>
<evidence type="ECO:0000256" key="1">
    <source>
        <dbReference type="ARBA" id="ARBA00004651"/>
    </source>
</evidence>
<dbReference type="InterPro" id="IPR025857">
    <property type="entry name" value="MacB_PCD"/>
</dbReference>
<name>A0A1M5W5W1_9FIRM</name>
<gene>
    <name evidence="10" type="ORF">SAMN02745135_02310</name>
</gene>
<evidence type="ECO:0000256" key="6">
    <source>
        <dbReference type="ARBA" id="ARBA00038076"/>
    </source>
</evidence>